<dbReference type="SUPFAM" id="SSF52047">
    <property type="entry name" value="RNI-like"/>
    <property type="match status" value="1"/>
</dbReference>
<dbReference type="EMBL" id="JARKIF010000036">
    <property type="protein sequence ID" value="KAJ7610157.1"/>
    <property type="molecule type" value="Genomic_DNA"/>
</dbReference>
<sequence length="324" mass="35965">MSTAAATVAQIPELSEQIVDFLDTSTPDLRSLALVSPSFCGFSQSLLFRDIVLDKGKSAMKLAGMLKSISSPRQFELISLIRRVRMPIQAGALRAFYQVPLFAVQDLIFSGMSPIESPIALAQHFVSGMPELRKLTLCNGAGLLADLADLFRHLPPTIESLVFRGTVFVGSPSSRIFEGPKLQIKSLQLGYPDPVEEWLLSSSSPFDFSRLEVLHREGNQWKDVFSWFFHGSPTIVRLKMTRAMIFEHVDAPHLAHLTSLGIYTTSSWHMAYIKGIIAKIPAENALEVLTLAIPQEEEYQVSGLVEIDQAIDTANLPRLRRVDV</sequence>
<name>A0AAD7B489_9AGAR</name>
<dbReference type="Proteomes" id="UP001221142">
    <property type="component" value="Unassembled WGS sequence"/>
</dbReference>
<gene>
    <name evidence="1" type="ORF">FB45DRAFT_1066344</name>
</gene>
<organism evidence="1 2">
    <name type="scientific">Roridomyces roridus</name>
    <dbReference type="NCBI Taxonomy" id="1738132"/>
    <lineage>
        <taxon>Eukaryota</taxon>
        <taxon>Fungi</taxon>
        <taxon>Dikarya</taxon>
        <taxon>Basidiomycota</taxon>
        <taxon>Agaricomycotina</taxon>
        <taxon>Agaricomycetes</taxon>
        <taxon>Agaricomycetidae</taxon>
        <taxon>Agaricales</taxon>
        <taxon>Marasmiineae</taxon>
        <taxon>Mycenaceae</taxon>
        <taxon>Roridomyces</taxon>
    </lineage>
</organism>
<accession>A0AAD7B489</accession>
<dbReference type="AlphaFoldDB" id="A0AAD7B489"/>
<evidence type="ECO:0000313" key="1">
    <source>
        <dbReference type="EMBL" id="KAJ7610157.1"/>
    </source>
</evidence>
<proteinExistence type="predicted"/>
<evidence type="ECO:0000313" key="2">
    <source>
        <dbReference type="Proteomes" id="UP001221142"/>
    </source>
</evidence>
<protein>
    <submittedName>
        <fullName evidence="1">Uncharacterized protein</fullName>
    </submittedName>
</protein>
<reference evidence="1" key="1">
    <citation type="submission" date="2023-03" db="EMBL/GenBank/DDBJ databases">
        <title>Massive genome expansion in bonnet fungi (Mycena s.s.) driven by repeated elements and novel gene families across ecological guilds.</title>
        <authorList>
            <consortium name="Lawrence Berkeley National Laboratory"/>
            <person name="Harder C.B."/>
            <person name="Miyauchi S."/>
            <person name="Viragh M."/>
            <person name="Kuo A."/>
            <person name="Thoen E."/>
            <person name="Andreopoulos B."/>
            <person name="Lu D."/>
            <person name="Skrede I."/>
            <person name="Drula E."/>
            <person name="Henrissat B."/>
            <person name="Morin E."/>
            <person name="Kohler A."/>
            <person name="Barry K."/>
            <person name="LaButti K."/>
            <person name="Morin E."/>
            <person name="Salamov A."/>
            <person name="Lipzen A."/>
            <person name="Mereny Z."/>
            <person name="Hegedus B."/>
            <person name="Baldrian P."/>
            <person name="Stursova M."/>
            <person name="Weitz H."/>
            <person name="Taylor A."/>
            <person name="Grigoriev I.V."/>
            <person name="Nagy L.G."/>
            <person name="Martin F."/>
            <person name="Kauserud H."/>
        </authorList>
    </citation>
    <scope>NUCLEOTIDE SEQUENCE</scope>
    <source>
        <strain evidence="1">9284</strain>
    </source>
</reference>
<keyword evidence="2" id="KW-1185">Reference proteome</keyword>
<comment type="caution">
    <text evidence="1">The sequence shown here is derived from an EMBL/GenBank/DDBJ whole genome shotgun (WGS) entry which is preliminary data.</text>
</comment>